<feature type="compositionally biased region" description="Basic and acidic residues" evidence="1">
    <location>
        <begin position="1"/>
        <end position="10"/>
    </location>
</feature>
<gene>
    <name evidence="2" type="ORF">PLEPLA_LOCUS3448</name>
</gene>
<sequence length="102" mass="10942">MKTRAVEREGGGGGTGGGGSDTSINTRLNEGRQWWRRPPPIHPSTHPSTQPASQPAGQPGCEHIAGPEGSAVDNLRCVHMAEQRASEEDWHAETKQVYDSEA</sequence>
<dbReference type="Proteomes" id="UP001153269">
    <property type="component" value="Unassembled WGS sequence"/>
</dbReference>
<evidence type="ECO:0000313" key="3">
    <source>
        <dbReference type="Proteomes" id="UP001153269"/>
    </source>
</evidence>
<evidence type="ECO:0000313" key="2">
    <source>
        <dbReference type="EMBL" id="CAB1415730.1"/>
    </source>
</evidence>
<reference evidence="2" key="1">
    <citation type="submission" date="2020-03" db="EMBL/GenBank/DDBJ databases">
        <authorList>
            <person name="Weist P."/>
        </authorList>
    </citation>
    <scope>NUCLEOTIDE SEQUENCE</scope>
</reference>
<comment type="caution">
    <text evidence="2">The sequence shown here is derived from an EMBL/GenBank/DDBJ whole genome shotgun (WGS) entry which is preliminary data.</text>
</comment>
<feature type="region of interest" description="Disordered" evidence="1">
    <location>
        <begin position="1"/>
        <end position="69"/>
    </location>
</feature>
<keyword evidence="3" id="KW-1185">Reference proteome</keyword>
<proteinExistence type="predicted"/>
<name>A0A9N7TMF2_PLEPL</name>
<protein>
    <submittedName>
        <fullName evidence="2">Uncharacterized protein</fullName>
    </submittedName>
</protein>
<feature type="region of interest" description="Disordered" evidence="1">
    <location>
        <begin position="83"/>
        <end position="102"/>
    </location>
</feature>
<dbReference type="AlphaFoldDB" id="A0A9N7TMF2"/>
<organism evidence="2 3">
    <name type="scientific">Pleuronectes platessa</name>
    <name type="common">European plaice</name>
    <dbReference type="NCBI Taxonomy" id="8262"/>
    <lineage>
        <taxon>Eukaryota</taxon>
        <taxon>Metazoa</taxon>
        <taxon>Chordata</taxon>
        <taxon>Craniata</taxon>
        <taxon>Vertebrata</taxon>
        <taxon>Euteleostomi</taxon>
        <taxon>Actinopterygii</taxon>
        <taxon>Neopterygii</taxon>
        <taxon>Teleostei</taxon>
        <taxon>Neoteleostei</taxon>
        <taxon>Acanthomorphata</taxon>
        <taxon>Carangaria</taxon>
        <taxon>Pleuronectiformes</taxon>
        <taxon>Pleuronectoidei</taxon>
        <taxon>Pleuronectidae</taxon>
        <taxon>Pleuronectes</taxon>
    </lineage>
</organism>
<dbReference type="EMBL" id="CADEAL010000171">
    <property type="protein sequence ID" value="CAB1415730.1"/>
    <property type="molecule type" value="Genomic_DNA"/>
</dbReference>
<feature type="compositionally biased region" description="Gly residues" evidence="1">
    <location>
        <begin position="11"/>
        <end position="20"/>
    </location>
</feature>
<evidence type="ECO:0000256" key="1">
    <source>
        <dbReference type="SAM" id="MobiDB-lite"/>
    </source>
</evidence>
<accession>A0A9N7TMF2</accession>